<proteinExistence type="predicted"/>
<comment type="caution">
    <text evidence="3">The sequence shown here is derived from an EMBL/GenBank/DDBJ whole genome shotgun (WGS) entry which is preliminary data.</text>
</comment>
<name>A0ABS3FS26_9CYAN</name>
<evidence type="ECO:0000256" key="2">
    <source>
        <dbReference type="SAM" id="Phobius"/>
    </source>
</evidence>
<gene>
    <name evidence="3" type="ORF">J0895_10995</name>
</gene>
<feature type="region of interest" description="Disordered" evidence="1">
    <location>
        <begin position="139"/>
        <end position="160"/>
    </location>
</feature>
<evidence type="ECO:0000313" key="3">
    <source>
        <dbReference type="EMBL" id="MBO0349628.1"/>
    </source>
</evidence>
<evidence type="ECO:0000313" key="4">
    <source>
        <dbReference type="Proteomes" id="UP000664844"/>
    </source>
</evidence>
<accession>A0ABS3FS26</accession>
<feature type="region of interest" description="Disordered" evidence="1">
    <location>
        <begin position="215"/>
        <end position="237"/>
    </location>
</feature>
<evidence type="ECO:0000256" key="1">
    <source>
        <dbReference type="SAM" id="MobiDB-lite"/>
    </source>
</evidence>
<organism evidence="3 4">
    <name type="scientific">Phormidium pseudopriestleyi FRX01</name>
    <dbReference type="NCBI Taxonomy" id="1759528"/>
    <lineage>
        <taxon>Bacteria</taxon>
        <taxon>Bacillati</taxon>
        <taxon>Cyanobacteriota</taxon>
        <taxon>Cyanophyceae</taxon>
        <taxon>Oscillatoriophycideae</taxon>
        <taxon>Oscillatoriales</taxon>
        <taxon>Oscillatoriaceae</taxon>
        <taxon>Phormidium</taxon>
    </lineage>
</organism>
<dbReference type="EMBL" id="JAFLQW010000294">
    <property type="protein sequence ID" value="MBO0349628.1"/>
    <property type="molecule type" value="Genomic_DNA"/>
</dbReference>
<feature type="compositionally biased region" description="Basic and acidic residues" evidence="1">
    <location>
        <begin position="145"/>
        <end position="160"/>
    </location>
</feature>
<dbReference type="Proteomes" id="UP000664844">
    <property type="component" value="Unassembled WGS sequence"/>
</dbReference>
<keyword evidence="2" id="KW-0472">Membrane</keyword>
<dbReference type="RefSeq" id="WP_207088142.1">
    <property type="nucleotide sequence ID" value="NZ_JAFLQW010000294.1"/>
</dbReference>
<reference evidence="3 4" key="1">
    <citation type="submission" date="2021-03" db="EMBL/GenBank/DDBJ databases">
        <title>Metabolic Capacity of the Antarctic Cyanobacterium Phormidium pseudopriestleyi that Sustains Oxygenic Photosynthesis in the Presence of Hydrogen Sulfide.</title>
        <authorList>
            <person name="Lumian J.E."/>
            <person name="Jungblut A.D."/>
            <person name="Dillon M.L."/>
            <person name="Hawes I."/>
            <person name="Doran P.T."/>
            <person name="Mackey T.J."/>
            <person name="Dick G.J."/>
            <person name="Grettenberger C.L."/>
            <person name="Sumner D.Y."/>
        </authorList>
    </citation>
    <scope>NUCLEOTIDE SEQUENCE [LARGE SCALE GENOMIC DNA]</scope>
    <source>
        <strain evidence="3 4">FRX01</strain>
    </source>
</reference>
<protein>
    <submittedName>
        <fullName evidence="3">Uncharacterized protein</fullName>
    </submittedName>
</protein>
<sequence length="262" mass="29154">MKIHVKSRGFAQEDGYCWLPKTPSILTLNGVADCIQTESPSLVMGRYSGRLLLLITGLEARGRTDFRDRTIRNSIAWVVEDSAANEQQLRAIAVRALRTFLEEKQDGLDAEIDQAIPVGGPDGFTVNWEFLKGLSASATLSSHPQKSDREREEHSTDKLAKNCDRTKETLATQLEQYGLPHREGPLVVVTGIKSKDALIQARVWRGLSKSLEEEDWTPVRERQDAPSSSGEPFQSEKKLNETATLVAGIVAIGMLFLGFLWF</sequence>
<feature type="transmembrane region" description="Helical" evidence="2">
    <location>
        <begin position="243"/>
        <end position="261"/>
    </location>
</feature>
<keyword evidence="2" id="KW-0812">Transmembrane</keyword>
<keyword evidence="2" id="KW-1133">Transmembrane helix</keyword>
<keyword evidence="4" id="KW-1185">Reference proteome</keyword>